<evidence type="ECO:0000313" key="2">
    <source>
        <dbReference type="Proteomes" id="UP000504640"/>
    </source>
</evidence>
<feature type="compositionally biased region" description="Basic and acidic residues" evidence="1">
    <location>
        <begin position="223"/>
        <end position="241"/>
    </location>
</feature>
<protein>
    <submittedName>
        <fullName evidence="3">Uncharacterized protein C1orf226 homolog</fullName>
    </submittedName>
</protein>
<keyword evidence="2" id="KW-1185">Reference proteome</keyword>
<name>A0A6J3IY41_SAPAP</name>
<evidence type="ECO:0000256" key="1">
    <source>
        <dbReference type="SAM" id="MobiDB-lite"/>
    </source>
</evidence>
<dbReference type="GeneID" id="116559967"/>
<gene>
    <name evidence="3" type="primary">CUNH1orf226</name>
</gene>
<dbReference type="InterPro" id="IPR027851">
    <property type="entry name" value="DUF4628"/>
</dbReference>
<sequence>MLLLVAQAGGDTLKAIGHYVKCVFLLFVSHLLSELLSRTVDHGMFENLNTALTPKLQASRSFPHLSKPVAPSSASLGSAEPGGAGLWVGSSQHLKNLGKAMGAKVNDFLRRKEPSSRPVFYVALNTESVLQEAFPRLDPPPPITRKRTPRALKTTQDMLISSQPVLSSLEYGTEPSPGQAQDSAPTALPDVPADAPQSEAAMEREERGEVLPNGEVSLSVPDLIHKDSQDESKLKMPECRRASSPSLIERNGLKLSLSPISLAESWEEGSPPPQARTSSLDNEGPHPDLLSFE</sequence>
<feature type="region of interest" description="Disordered" evidence="1">
    <location>
        <begin position="168"/>
        <end position="293"/>
    </location>
</feature>
<dbReference type="Proteomes" id="UP000504640">
    <property type="component" value="Unplaced"/>
</dbReference>
<proteinExistence type="predicted"/>
<dbReference type="CTD" id="121814894"/>
<organism evidence="2 3">
    <name type="scientific">Sapajus apella</name>
    <name type="common">Brown-capped capuchin</name>
    <name type="synonym">Cebus apella</name>
    <dbReference type="NCBI Taxonomy" id="9515"/>
    <lineage>
        <taxon>Eukaryota</taxon>
        <taxon>Metazoa</taxon>
        <taxon>Chordata</taxon>
        <taxon>Craniata</taxon>
        <taxon>Vertebrata</taxon>
        <taxon>Euteleostomi</taxon>
        <taxon>Mammalia</taxon>
        <taxon>Eutheria</taxon>
        <taxon>Euarchontoglires</taxon>
        <taxon>Primates</taxon>
        <taxon>Haplorrhini</taxon>
        <taxon>Platyrrhini</taxon>
        <taxon>Cebidae</taxon>
        <taxon>Cebinae</taxon>
        <taxon>Sapajus</taxon>
    </lineage>
</organism>
<accession>A0A6J3IY41</accession>
<dbReference type="Pfam" id="PF15429">
    <property type="entry name" value="DUF4628"/>
    <property type="match status" value="2"/>
</dbReference>
<dbReference type="RefSeq" id="XP_032147015.1">
    <property type="nucleotide sequence ID" value="XM_032291124.1"/>
</dbReference>
<evidence type="ECO:0000313" key="3">
    <source>
        <dbReference type="RefSeq" id="XP_032147015.1"/>
    </source>
</evidence>
<reference evidence="3" key="1">
    <citation type="submission" date="2025-08" db="UniProtKB">
        <authorList>
            <consortium name="RefSeq"/>
        </authorList>
    </citation>
    <scope>IDENTIFICATION</scope>
    <source>
        <tissue evidence="3">Blood</tissue>
    </source>
</reference>
<dbReference type="AlphaFoldDB" id="A0A6J3IY41"/>
<feature type="region of interest" description="Disordered" evidence="1">
    <location>
        <begin position="134"/>
        <end position="156"/>
    </location>
</feature>